<protein>
    <submittedName>
        <fullName evidence="1">Uncharacterized protein</fullName>
    </submittedName>
</protein>
<gene>
    <name evidence="1" type="ORF">HUT05_46015</name>
</gene>
<dbReference type="InterPro" id="IPR045592">
    <property type="entry name" value="DUF6461"/>
</dbReference>
<dbReference type="EMBL" id="CP056041">
    <property type="protein sequence ID" value="QKZ25234.1"/>
    <property type="molecule type" value="Genomic_DNA"/>
</dbReference>
<proteinExistence type="predicted"/>
<organism evidence="1 2">
    <name type="scientific">Streptomyces chartreusis</name>
    <dbReference type="NCBI Taxonomy" id="1969"/>
    <lineage>
        <taxon>Bacteria</taxon>
        <taxon>Bacillati</taxon>
        <taxon>Actinomycetota</taxon>
        <taxon>Actinomycetes</taxon>
        <taxon>Kitasatosporales</taxon>
        <taxon>Streptomycetaceae</taxon>
        <taxon>Streptomyces</taxon>
    </lineage>
</organism>
<sequence>MGADPDSVALRDETSLHDEYGDTLLDADEPVVTTGVDGAWTWAWEQGGMHGLDERILSAVSQGTEAVVLHYNEKPMYWFKYAVGGDIHVDFHTLGPLAPTGPVPAQLEKAMQSVGLVPGRPVPLDSVLPLAENVFGLRVTPAGDGEERWSANLLPLPE</sequence>
<dbReference type="Pfam" id="PF20062">
    <property type="entry name" value="DUF6461"/>
    <property type="match status" value="1"/>
</dbReference>
<keyword evidence="2" id="KW-1185">Reference proteome</keyword>
<name>A0A7H8TP63_STRCX</name>
<dbReference type="AlphaFoldDB" id="A0A7H8TP63"/>
<dbReference type="Proteomes" id="UP000509418">
    <property type="component" value="Chromosome"/>
</dbReference>
<evidence type="ECO:0000313" key="2">
    <source>
        <dbReference type="Proteomes" id="UP000509418"/>
    </source>
</evidence>
<reference evidence="1 2" key="1">
    <citation type="submission" date="2020-06" db="EMBL/GenBank/DDBJ databases">
        <title>Genome mining for natural products.</title>
        <authorList>
            <person name="Zhang B."/>
            <person name="Shi J."/>
            <person name="Ge H."/>
        </authorList>
    </citation>
    <scope>NUCLEOTIDE SEQUENCE [LARGE SCALE GENOMIC DNA]</scope>
    <source>
        <strain evidence="1 2">NA02069</strain>
    </source>
</reference>
<accession>A0A7H8TP63</accession>
<evidence type="ECO:0000313" key="1">
    <source>
        <dbReference type="EMBL" id="QKZ25234.1"/>
    </source>
</evidence>